<evidence type="ECO:0000313" key="2">
    <source>
        <dbReference type="Proteomes" id="UP000198862"/>
    </source>
</evidence>
<organism evidence="1 2">
    <name type="scientific">Pseudoalteromonas denitrificans DSM 6059</name>
    <dbReference type="NCBI Taxonomy" id="1123010"/>
    <lineage>
        <taxon>Bacteria</taxon>
        <taxon>Pseudomonadati</taxon>
        <taxon>Pseudomonadota</taxon>
        <taxon>Gammaproteobacteria</taxon>
        <taxon>Alteromonadales</taxon>
        <taxon>Pseudoalteromonadaceae</taxon>
        <taxon>Pseudoalteromonas</taxon>
    </lineage>
</organism>
<dbReference type="PANTHER" id="PTHR38774:SF1">
    <property type="entry name" value="CYTOPLASMIC PROTEIN"/>
    <property type="match status" value="1"/>
</dbReference>
<keyword evidence="2" id="KW-1185">Reference proteome</keyword>
<dbReference type="Proteomes" id="UP000198862">
    <property type="component" value="Unassembled WGS sequence"/>
</dbReference>
<sequence>MTHLVKSMKYIPDLPAFMKICEQNFFRVMKLMPKREEVGDTSLIDVERFSYQLEITSTSRFTTDIIFKQTSSNIVGFINPELLVRIYHDARMAEVISPDYLKRIKPSNEYPNPLMHQKDEKYQVNAFLLDWLDHCITHGRANCLWDVNHGLV</sequence>
<gene>
    <name evidence="1" type="ORF">SAMN02745724_00212</name>
</gene>
<reference evidence="1 2" key="1">
    <citation type="submission" date="2016-10" db="EMBL/GenBank/DDBJ databases">
        <authorList>
            <person name="de Groot N.N."/>
        </authorList>
    </citation>
    <scope>NUCLEOTIDE SEQUENCE [LARGE SCALE GENOMIC DNA]</scope>
    <source>
        <strain evidence="1 2">DSM 6059</strain>
    </source>
</reference>
<dbReference type="InterPro" id="IPR009659">
    <property type="entry name" value="DUF1249"/>
</dbReference>
<proteinExistence type="predicted"/>
<dbReference type="OrthoDB" id="9793663at2"/>
<accession>A0A1I1E4L0</accession>
<protein>
    <recommendedName>
        <fullName evidence="3">Dehydrogenase</fullName>
    </recommendedName>
</protein>
<dbReference type="AlphaFoldDB" id="A0A1I1E4L0"/>
<dbReference type="PANTHER" id="PTHR38774">
    <property type="entry name" value="CYTOPLASMIC PROTEIN-RELATED"/>
    <property type="match status" value="1"/>
</dbReference>
<dbReference type="STRING" id="1123010.SAMN02745724_00212"/>
<dbReference type="Pfam" id="PF06853">
    <property type="entry name" value="DUF1249"/>
    <property type="match status" value="1"/>
</dbReference>
<name>A0A1I1E4L0_9GAMM</name>
<dbReference type="EMBL" id="FOLO01000001">
    <property type="protein sequence ID" value="SFB82017.1"/>
    <property type="molecule type" value="Genomic_DNA"/>
</dbReference>
<evidence type="ECO:0008006" key="3">
    <source>
        <dbReference type="Google" id="ProtNLM"/>
    </source>
</evidence>
<evidence type="ECO:0000313" key="1">
    <source>
        <dbReference type="EMBL" id="SFB82017.1"/>
    </source>
</evidence>